<dbReference type="InterPro" id="IPR001387">
    <property type="entry name" value="Cro/C1-type_HTH"/>
</dbReference>
<dbReference type="CDD" id="cd00093">
    <property type="entry name" value="HTH_XRE"/>
    <property type="match status" value="1"/>
</dbReference>
<evidence type="ECO:0000313" key="2">
    <source>
        <dbReference type="EMBL" id="RZS61202.1"/>
    </source>
</evidence>
<dbReference type="SUPFAM" id="SSF47413">
    <property type="entry name" value="lambda repressor-like DNA-binding domains"/>
    <property type="match status" value="1"/>
</dbReference>
<gene>
    <name evidence="2" type="ORF">EV386_1493</name>
</gene>
<reference evidence="2 3" key="1">
    <citation type="submission" date="2019-02" db="EMBL/GenBank/DDBJ databases">
        <title>Sequencing the genomes of 1000 actinobacteria strains.</title>
        <authorList>
            <person name="Klenk H.-P."/>
        </authorList>
    </citation>
    <scope>NUCLEOTIDE SEQUENCE [LARGE SCALE GENOMIC DNA]</scope>
    <source>
        <strain evidence="2 3">DSM 16932</strain>
    </source>
</reference>
<organism evidence="2 3">
    <name type="scientific">Xylanimonas ulmi</name>
    <dbReference type="NCBI Taxonomy" id="228973"/>
    <lineage>
        <taxon>Bacteria</taxon>
        <taxon>Bacillati</taxon>
        <taxon>Actinomycetota</taxon>
        <taxon>Actinomycetes</taxon>
        <taxon>Micrococcales</taxon>
        <taxon>Promicromonosporaceae</taxon>
        <taxon>Xylanimonas</taxon>
    </lineage>
</organism>
<dbReference type="AlphaFoldDB" id="A0A4Q7M3K0"/>
<proteinExistence type="predicted"/>
<evidence type="ECO:0000313" key="3">
    <source>
        <dbReference type="Proteomes" id="UP000293852"/>
    </source>
</evidence>
<dbReference type="Gene3D" id="1.10.10.60">
    <property type="entry name" value="Homeodomain-like"/>
    <property type="match status" value="1"/>
</dbReference>
<name>A0A4Q7M3K0_9MICO</name>
<protein>
    <submittedName>
        <fullName evidence="2">Helix-turn-helix protein</fullName>
    </submittedName>
</protein>
<dbReference type="EMBL" id="SGWX01000001">
    <property type="protein sequence ID" value="RZS61202.1"/>
    <property type="molecule type" value="Genomic_DNA"/>
</dbReference>
<evidence type="ECO:0000259" key="1">
    <source>
        <dbReference type="Pfam" id="PF01381"/>
    </source>
</evidence>
<accession>A0A4Q7M3K0</accession>
<keyword evidence="3" id="KW-1185">Reference proteome</keyword>
<feature type="domain" description="HTH cro/C1-type" evidence="1">
    <location>
        <begin position="27"/>
        <end position="62"/>
    </location>
</feature>
<dbReference type="Pfam" id="PF01381">
    <property type="entry name" value="HTH_3"/>
    <property type="match status" value="1"/>
</dbReference>
<comment type="caution">
    <text evidence="2">The sequence shown here is derived from an EMBL/GenBank/DDBJ whole genome shotgun (WGS) entry which is preliminary data.</text>
</comment>
<dbReference type="Proteomes" id="UP000293852">
    <property type="component" value="Unassembled WGS sequence"/>
</dbReference>
<dbReference type="GO" id="GO:0003677">
    <property type="term" value="F:DNA binding"/>
    <property type="evidence" value="ECO:0007669"/>
    <property type="project" value="InterPro"/>
</dbReference>
<sequence>MRAEDGASEMLSMARDILAANELAATGMSQRQFSQALGLSVATVNRYLNRDERGLSIAKARSIILGANLDGTDRSQMVNALATMRHWTQVSDRVGRGRFD</sequence>
<dbReference type="InterPro" id="IPR010982">
    <property type="entry name" value="Lambda_DNA-bd_dom_sf"/>
</dbReference>